<dbReference type="Pfam" id="PF05962">
    <property type="entry name" value="HutD"/>
    <property type="match status" value="1"/>
</dbReference>
<proteinExistence type="predicted"/>
<dbReference type="InterPro" id="IPR010282">
    <property type="entry name" value="Uncharacterised_HutD/Ves"/>
</dbReference>
<dbReference type="PANTHER" id="PTHR37943:SF1">
    <property type="entry name" value="PROTEIN VES"/>
    <property type="match status" value="1"/>
</dbReference>
<protein>
    <submittedName>
        <fullName evidence="1">HutD family protein</fullName>
    </submittedName>
</protein>
<reference evidence="1 2" key="1">
    <citation type="submission" date="2019-07" db="EMBL/GenBank/DDBJ databases">
        <title>Genome sequencing for Ferrovibrio sp. K5.</title>
        <authorList>
            <person name="Park S.-J."/>
        </authorList>
    </citation>
    <scope>NUCLEOTIDE SEQUENCE [LARGE SCALE GENOMIC DNA]</scope>
    <source>
        <strain evidence="1 2">K5</strain>
    </source>
</reference>
<evidence type="ECO:0000313" key="1">
    <source>
        <dbReference type="EMBL" id="QDO95886.1"/>
    </source>
</evidence>
<dbReference type="InterPro" id="IPR011051">
    <property type="entry name" value="RmlC_Cupin_sf"/>
</dbReference>
<accession>A0A516GWJ5</accession>
<dbReference type="Gene3D" id="2.60.120.10">
    <property type="entry name" value="Jelly Rolls"/>
    <property type="match status" value="1"/>
</dbReference>
<dbReference type="SUPFAM" id="SSF51182">
    <property type="entry name" value="RmlC-like cupins"/>
    <property type="match status" value="1"/>
</dbReference>
<evidence type="ECO:0000313" key="2">
    <source>
        <dbReference type="Proteomes" id="UP000317496"/>
    </source>
</evidence>
<dbReference type="Proteomes" id="UP000317496">
    <property type="component" value="Chromosome"/>
</dbReference>
<gene>
    <name evidence="1" type="ORF">FNB15_00680</name>
</gene>
<dbReference type="AlphaFoldDB" id="A0A516GWJ5"/>
<dbReference type="RefSeq" id="WP_144066867.1">
    <property type="nucleotide sequence ID" value="NZ_CP041636.1"/>
</dbReference>
<organism evidence="1 2">
    <name type="scientific">Ferrovibrio terrae</name>
    <dbReference type="NCBI Taxonomy" id="2594003"/>
    <lineage>
        <taxon>Bacteria</taxon>
        <taxon>Pseudomonadati</taxon>
        <taxon>Pseudomonadota</taxon>
        <taxon>Alphaproteobacteria</taxon>
        <taxon>Rhodospirillales</taxon>
        <taxon>Rhodospirillaceae</taxon>
        <taxon>Ferrovibrio</taxon>
    </lineage>
</organism>
<dbReference type="PANTHER" id="PTHR37943">
    <property type="entry name" value="PROTEIN VES"/>
    <property type="match status" value="1"/>
</dbReference>
<dbReference type="InterPro" id="IPR014710">
    <property type="entry name" value="RmlC-like_jellyroll"/>
</dbReference>
<dbReference type="EMBL" id="CP041636">
    <property type="protein sequence ID" value="QDO95886.1"/>
    <property type="molecule type" value="Genomic_DNA"/>
</dbReference>
<dbReference type="KEGG" id="fer:FNB15_00680"/>
<sequence>MQLPTPSHREWEAASITVSMSVLKPLRLDPAGYRRTPWKNGGGVTVDIADSYLPGAAVGSWDGMVWRFGRTRIEQPGPFSDLSGFDRHLMVIEGNGLMLHPAEAPSLDVRRPFHPVSFDGGWRITSELTQGPVAVLNLLADRRLAETLLEVHTAPAAMKLPESTGIIYAPLAATVALDGEDYSLAADAAIRIDGDLPMTVEVKAGSVAIACIRLRELP</sequence>
<dbReference type="OrthoDB" id="9800082at2"/>
<keyword evidence="2" id="KW-1185">Reference proteome</keyword>
<name>A0A516GWJ5_9PROT</name>